<evidence type="ECO:0000256" key="8">
    <source>
        <dbReference type="PROSITE-ProRule" id="PRU00552"/>
    </source>
</evidence>
<dbReference type="InterPro" id="IPR014001">
    <property type="entry name" value="Helicase_ATP-bd"/>
</dbReference>
<evidence type="ECO:0000256" key="4">
    <source>
        <dbReference type="ARBA" id="ARBA00022806"/>
    </source>
</evidence>
<dbReference type="SMART" id="SM00487">
    <property type="entry name" value="DEXDc"/>
    <property type="match status" value="1"/>
</dbReference>
<keyword evidence="5 9" id="KW-0067">ATP-binding</keyword>
<evidence type="ECO:0000259" key="13">
    <source>
        <dbReference type="PROSITE" id="PS51195"/>
    </source>
</evidence>
<sequence>MKRSKDVEIEEHVDFSTLLQNKQLLQGLQQSGYEKPSPIQLKAIPLGRLGIDLIAQAKSGTGKTVVFGVLAIECVNLSVRQPQVLIVAPTREISVQIRDVIRALGQFIPLQVEAFIGGLSVEADIKKVNHCHIIVGTPGRLLALLQDKKIDLSHLKLWVLDEADKLLTKEFTPQTEKIFSHLPKSIQHIAFSATFTDQLLNDLNAFMNSPQQIRLTEGVPTLDEVRQYYVDIQSSEPTSKLSIYRSKFETVAELLRKTPFYQCMIFVNSMPRSIELAEWLSEMGWKSAHISSGLSQHERLAVMDKMRQFKLRVLVCSDLIARGIDIDRVNLVINLDLPWEVETYLHRVGRTGRYGTSGIAINLVGPEDMPHFEEIKKKGIQVLPLPGNVTYGEYQKELTAEEQAVLKEHESVNIQVKPFRSKRISKERSVETKKAKTREKHKPTLLPTSKDKSRTVKSQSYWQPFIPPDLFF</sequence>
<dbReference type="InterPro" id="IPR001650">
    <property type="entry name" value="Helicase_C-like"/>
</dbReference>
<keyword evidence="4 9" id="KW-0347">Helicase</keyword>
<dbReference type="EMBL" id="PJQL01001179">
    <property type="protein sequence ID" value="RCH90087.1"/>
    <property type="molecule type" value="Genomic_DNA"/>
</dbReference>
<dbReference type="InterPro" id="IPR014014">
    <property type="entry name" value="RNA_helicase_DEAD_Q_motif"/>
</dbReference>
<dbReference type="GO" id="GO:0005524">
    <property type="term" value="F:ATP binding"/>
    <property type="evidence" value="ECO:0007669"/>
    <property type="project" value="UniProtKB-KW"/>
</dbReference>
<feature type="domain" description="DEAD-box RNA helicase Q" evidence="13">
    <location>
        <begin position="13"/>
        <end position="41"/>
    </location>
</feature>
<evidence type="ECO:0000256" key="10">
    <source>
        <dbReference type="SAM" id="MobiDB-lite"/>
    </source>
</evidence>
<dbReference type="EC" id="3.6.4.13" evidence="1"/>
<evidence type="ECO:0000256" key="9">
    <source>
        <dbReference type="RuleBase" id="RU000492"/>
    </source>
</evidence>
<dbReference type="Pfam" id="PF00270">
    <property type="entry name" value="DEAD"/>
    <property type="match status" value="1"/>
</dbReference>
<dbReference type="InterPro" id="IPR027417">
    <property type="entry name" value="P-loop_NTPase"/>
</dbReference>
<reference evidence="14 15" key="1">
    <citation type="journal article" date="2018" name="G3 (Bethesda)">
        <title>Phylogenetic and Phylogenomic Definition of Rhizopus Species.</title>
        <authorList>
            <person name="Gryganskyi A.P."/>
            <person name="Golan J."/>
            <person name="Dolatabadi S."/>
            <person name="Mondo S."/>
            <person name="Robb S."/>
            <person name="Idnurm A."/>
            <person name="Muszewska A."/>
            <person name="Steczkiewicz K."/>
            <person name="Masonjones S."/>
            <person name="Liao H.L."/>
            <person name="Gajdeczka M.T."/>
            <person name="Anike F."/>
            <person name="Vuek A."/>
            <person name="Anishchenko I.M."/>
            <person name="Voigt K."/>
            <person name="de Hoog G.S."/>
            <person name="Smith M.E."/>
            <person name="Heitman J."/>
            <person name="Vilgalys R."/>
            <person name="Stajich J.E."/>
        </authorList>
    </citation>
    <scope>NUCLEOTIDE SEQUENCE [LARGE SCALE GENOMIC DNA]</scope>
    <source>
        <strain evidence="14 15">CBS 357.93</strain>
    </source>
</reference>
<dbReference type="Gene3D" id="3.40.50.300">
    <property type="entry name" value="P-loop containing nucleotide triphosphate hydrolases"/>
    <property type="match status" value="2"/>
</dbReference>
<evidence type="ECO:0000256" key="1">
    <source>
        <dbReference type="ARBA" id="ARBA00012552"/>
    </source>
</evidence>
<dbReference type="GO" id="GO:0005829">
    <property type="term" value="C:cytosol"/>
    <property type="evidence" value="ECO:0007669"/>
    <property type="project" value="TreeGrafter"/>
</dbReference>
<dbReference type="PROSITE" id="PS51194">
    <property type="entry name" value="HELICASE_CTER"/>
    <property type="match status" value="1"/>
</dbReference>
<dbReference type="PROSITE" id="PS51195">
    <property type="entry name" value="Q_MOTIF"/>
    <property type="match status" value="1"/>
</dbReference>
<comment type="catalytic activity">
    <reaction evidence="7">
        <text>ATP + H2O = ADP + phosphate + H(+)</text>
        <dbReference type="Rhea" id="RHEA:13065"/>
        <dbReference type="ChEBI" id="CHEBI:15377"/>
        <dbReference type="ChEBI" id="CHEBI:15378"/>
        <dbReference type="ChEBI" id="CHEBI:30616"/>
        <dbReference type="ChEBI" id="CHEBI:43474"/>
        <dbReference type="ChEBI" id="CHEBI:456216"/>
        <dbReference type="EC" id="3.6.4.13"/>
    </reaction>
</comment>
<dbReference type="PROSITE" id="PS51192">
    <property type="entry name" value="HELICASE_ATP_BIND_1"/>
    <property type="match status" value="1"/>
</dbReference>
<dbReference type="InterPro" id="IPR000629">
    <property type="entry name" value="RNA-helicase_DEAD-box_CS"/>
</dbReference>
<evidence type="ECO:0000256" key="5">
    <source>
        <dbReference type="ARBA" id="ARBA00022840"/>
    </source>
</evidence>
<dbReference type="GO" id="GO:0003724">
    <property type="term" value="F:RNA helicase activity"/>
    <property type="evidence" value="ECO:0007669"/>
    <property type="project" value="UniProtKB-EC"/>
</dbReference>
<keyword evidence="6" id="KW-0694">RNA-binding</keyword>
<evidence type="ECO:0000256" key="3">
    <source>
        <dbReference type="ARBA" id="ARBA00022801"/>
    </source>
</evidence>
<dbReference type="InterPro" id="IPR050079">
    <property type="entry name" value="DEAD_box_RNA_helicase"/>
</dbReference>
<feature type="domain" description="Helicase ATP-binding" evidence="11">
    <location>
        <begin position="44"/>
        <end position="213"/>
    </location>
</feature>
<evidence type="ECO:0000313" key="14">
    <source>
        <dbReference type="EMBL" id="RCH90087.1"/>
    </source>
</evidence>
<dbReference type="InterPro" id="IPR011545">
    <property type="entry name" value="DEAD/DEAH_box_helicase_dom"/>
</dbReference>
<evidence type="ECO:0000256" key="6">
    <source>
        <dbReference type="ARBA" id="ARBA00022884"/>
    </source>
</evidence>
<feature type="short sequence motif" description="Q motif" evidence="8">
    <location>
        <begin position="13"/>
        <end position="41"/>
    </location>
</feature>
<dbReference type="SUPFAM" id="SSF52540">
    <property type="entry name" value="P-loop containing nucleoside triphosphate hydrolases"/>
    <property type="match status" value="1"/>
</dbReference>
<dbReference type="PANTHER" id="PTHR47959:SF1">
    <property type="entry name" value="ATP-DEPENDENT RNA HELICASE DBPA"/>
    <property type="match status" value="1"/>
</dbReference>
<feature type="compositionally biased region" description="Basic and acidic residues" evidence="10">
    <location>
        <begin position="425"/>
        <end position="434"/>
    </location>
</feature>
<keyword evidence="15" id="KW-1185">Reference proteome</keyword>
<dbReference type="GO" id="GO:0003723">
    <property type="term" value="F:RNA binding"/>
    <property type="evidence" value="ECO:0007669"/>
    <property type="project" value="UniProtKB-KW"/>
</dbReference>
<evidence type="ECO:0000256" key="7">
    <source>
        <dbReference type="ARBA" id="ARBA00047984"/>
    </source>
</evidence>
<dbReference type="GO" id="GO:0016787">
    <property type="term" value="F:hydrolase activity"/>
    <property type="evidence" value="ECO:0007669"/>
    <property type="project" value="UniProtKB-KW"/>
</dbReference>
<comment type="caution">
    <text evidence="14">The sequence shown here is derived from an EMBL/GenBank/DDBJ whole genome shotgun (WGS) entry which is preliminary data.</text>
</comment>
<evidence type="ECO:0000259" key="12">
    <source>
        <dbReference type="PROSITE" id="PS51194"/>
    </source>
</evidence>
<proteinExistence type="inferred from homology"/>
<name>A0A367JJH9_RHIAZ</name>
<dbReference type="Proteomes" id="UP000252139">
    <property type="component" value="Unassembled WGS sequence"/>
</dbReference>
<dbReference type="PANTHER" id="PTHR47959">
    <property type="entry name" value="ATP-DEPENDENT RNA HELICASE RHLE-RELATED"/>
    <property type="match status" value="1"/>
</dbReference>
<dbReference type="STRING" id="86630.A0A367JJH9"/>
<evidence type="ECO:0000256" key="2">
    <source>
        <dbReference type="ARBA" id="ARBA00022741"/>
    </source>
</evidence>
<keyword evidence="3 9" id="KW-0378">Hydrolase</keyword>
<evidence type="ECO:0000259" key="11">
    <source>
        <dbReference type="PROSITE" id="PS51192"/>
    </source>
</evidence>
<dbReference type="AlphaFoldDB" id="A0A367JJH9"/>
<dbReference type="OrthoDB" id="434041at2759"/>
<organism evidence="14 15">
    <name type="scientific">Rhizopus azygosporus</name>
    <name type="common">Rhizopus microsporus var. azygosporus</name>
    <dbReference type="NCBI Taxonomy" id="86630"/>
    <lineage>
        <taxon>Eukaryota</taxon>
        <taxon>Fungi</taxon>
        <taxon>Fungi incertae sedis</taxon>
        <taxon>Mucoromycota</taxon>
        <taxon>Mucoromycotina</taxon>
        <taxon>Mucoromycetes</taxon>
        <taxon>Mucorales</taxon>
        <taxon>Mucorineae</taxon>
        <taxon>Rhizopodaceae</taxon>
        <taxon>Rhizopus</taxon>
    </lineage>
</organism>
<dbReference type="Pfam" id="PF00271">
    <property type="entry name" value="Helicase_C"/>
    <property type="match status" value="1"/>
</dbReference>
<dbReference type="CDD" id="cd18787">
    <property type="entry name" value="SF2_C_DEAD"/>
    <property type="match status" value="1"/>
</dbReference>
<evidence type="ECO:0000313" key="15">
    <source>
        <dbReference type="Proteomes" id="UP000252139"/>
    </source>
</evidence>
<protein>
    <recommendedName>
        <fullName evidence="1">RNA helicase</fullName>
        <ecNumber evidence="1">3.6.4.13</ecNumber>
    </recommendedName>
</protein>
<feature type="region of interest" description="Disordered" evidence="10">
    <location>
        <begin position="425"/>
        <end position="458"/>
    </location>
</feature>
<feature type="domain" description="Helicase C-terminal" evidence="12">
    <location>
        <begin position="250"/>
        <end position="391"/>
    </location>
</feature>
<dbReference type="PROSITE" id="PS00039">
    <property type="entry name" value="DEAD_ATP_HELICASE"/>
    <property type="match status" value="1"/>
</dbReference>
<accession>A0A367JJH9</accession>
<gene>
    <name evidence="14" type="primary">DDX20_2</name>
    <name evidence="14" type="ORF">CU097_011650</name>
</gene>
<comment type="similarity">
    <text evidence="9">Belongs to the DEAD box helicase family.</text>
</comment>
<keyword evidence="2 9" id="KW-0547">Nucleotide-binding</keyword>
<dbReference type="SMART" id="SM00490">
    <property type="entry name" value="HELICc"/>
    <property type="match status" value="1"/>
</dbReference>